<dbReference type="Gene3D" id="3.40.50.80">
    <property type="entry name" value="Nucleotide-binding domain of ferredoxin-NADP reductase (FNR) module"/>
    <property type="match status" value="1"/>
</dbReference>
<dbReference type="InterPro" id="IPR011037">
    <property type="entry name" value="Pyrv_Knase-like_insert_dom_sf"/>
</dbReference>
<comment type="caution">
    <text evidence="21">The sequence shown here is derived from an EMBL/GenBank/DDBJ whole genome shotgun (WGS) entry which is preliminary data.</text>
</comment>
<dbReference type="PROSITE" id="PS51384">
    <property type="entry name" value="FAD_FR"/>
    <property type="match status" value="1"/>
</dbReference>
<dbReference type="Pfam" id="PF00175">
    <property type="entry name" value="NAD_binding_1"/>
    <property type="match status" value="1"/>
</dbReference>
<keyword evidence="13" id="KW-0411">Iron-sulfur</keyword>
<dbReference type="PANTHER" id="PTHR30212">
    <property type="entry name" value="PROTEIN YIIM"/>
    <property type="match status" value="1"/>
</dbReference>
<dbReference type="EC" id="1.14.12.17" evidence="4"/>
<dbReference type="EMBL" id="JAGSOH010000013">
    <property type="protein sequence ID" value="MBR7826124.1"/>
    <property type="molecule type" value="Genomic_DNA"/>
</dbReference>
<dbReference type="AlphaFoldDB" id="A0A941IGH0"/>
<evidence type="ECO:0000256" key="11">
    <source>
        <dbReference type="ARBA" id="ARBA00023002"/>
    </source>
</evidence>
<dbReference type="Proteomes" id="UP000676325">
    <property type="component" value="Unassembled WGS sequence"/>
</dbReference>
<dbReference type="GO" id="GO:0030151">
    <property type="term" value="F:molybdenum ion binding"/>
    <property type="evidence" value="ECO:0007669"/>
    <property type="project" value="InterPro"/>
</dbReference>
<evidence type="ECO:0000256" key="8">
    <source>
        <dbReference type="ARBA" id="ARBA00022723"/>
    </source>
</evidence>
<keyword evidence="22" id="KW-1185">Reference proteome</keyword>
<comment type="catalytic activity">
    <reaction evidence="16">
        <text>2 nitric oxide + NADPH + 2 O2 = 2 nitrate + NADP(+) + H(+)</text>
        <dbReference type="Rhea" id="RHEA:19465"/>
        <dbReference type="ChEBI" id="CHEBI:15378"/>
        <dbReference type="ChEBI" id="CHEBI:15379"/>
        <dbReference type="ChEBI" id="CHEBI:16480"/>
        <dbReference type="ChEBI" id="CHEBI:17632"/>
        <dbReference type="ChEBI" id="CHEBI:57783"/>
        <dbReference type="ChEBI" id="CHEBI:58349"/>
        <dbReference type="EC" id="1.14.12.17"/>
    </reaction>
</comment>
<dbReference type="CDD" id="cd00207">
    <property type="entry name" value="fer2"/>
    <property type="match status" value="1"/>
</dbReference>
<keyword evidence="5" id="KW-0349">Heme</keyword>
<keyword evidence="9" id="KW-0274">FAD</keyword>
<dbReference type="Gene3D" id="2.40.30.10">
    <property type="entry name" value="Translation factors"/>
    <property type="match status" value="1"/>
</dbReference>
<reference evidence="21" key="1">
    <citation type="submission" date="2021-04" db="EMBL/GenBank/DDBJ databases">
        <title>Genome based classification of Actinospica acidithermotolerans sp. nov., an actinobacterium isolated from an Indonesian hot spring.</title>
        <authorList>
            <person name="Kusuma A.B."/>
            <person name="Putra K.E."/>
            <person name="Nafisah S."/>
            <person name="Loh J."/>
            <person name="Nouioui I."/>
            <person name="Goodfellow M."/>
        </authorList>
    </citation>
    <scope>NUCLEOTIDE SEQUENCE</scope>
    <source>
        <strain evidence="21">MGRD01-02</strain>
    </source>
</reference>
<dbReference type="InterPro" id="IPR008333">
    <property type="entry name" value="Cbr1-like_FAD-bd_dom"/>
</dbReference>
<sequence length="589" mass="62767">MATLVAVNVGMPEDVAWHGTTVHTGIWKRPVTGAITARRLNLDGDGQGDLAGHGGEQRAILVYQLDSYRHWQRYLKRDDFTYGQFGENFTVEGLADDEVCIGDRYAIGEALFEVTQPRVTCYRVGLRLGEPRMAALLVSHHRPGFYMRVLTEGRVRAGDEIVKVCSGPEEMTVAEIDALLYLPGHAAPLLERALRIPALSPGWQASFRDLLAEAADGSGAAGGNSGLVATAPPPAWPGFRPQRIAGIEPESASIFSLTLASIDHEPLPAALPGQYLAIRLRPDAQGPPVIRNYSLSGRPGAATYRISVKQEAHGLASNYLREQVKVGDVLDVAAPRGTFILKDADTPVLLLSAGVGATPVLAMLQALSAQRSPRTVWWLHAARDGANHPFAEEARTLLAALPAGRSVVSYSVPRDSDRPGIDYAFAGRFDLQKIRGLKPPLDADAYICGPASFMHDMTEALRACGLPASRIHTETFGATAAITPGVKTGPSPAPHQPATVPAGRSGPSVSFARSGLTVPWSPRYGTLLDLAEACDVPVRWSCRTGVCHTCETACVTGGVAYSPEPVESPAEGSVLICCSTPTADIVLEM</sequence>
<dbReference type="Pfam" id="PF03473">
    <property type="entry name" value="MOSC"/>
    <property type="match status" value="1"/>
</dbReference>
<dbReference type="InterPro" id="IPR012675">
    <property type="entry name" value="Beta-grasp_dom_sf"/>
</dbReference>
<dbReference type="InterPro" id="IPR005163">
    <property type="entry name" value="Tri_helical_YiiM-like"/>
</dbReference>
<dbReference type="PROSITE" id="PS51085">
    <property type="entry name" value="2FE2S_FER_2"/>
    <property type="match status" value="1"/>
</dbReference>
<evidence type="ECO:0000256" key="14">
    <source>
        <dbReference type="ARBA" id="ARBA00023027"/>
    </source>
</evidence>
<evidence type="ECO:0000256" key="16">
    <source>
        <dbReference type="ARBA" id="ARBA00049433"/>
    </source>
</evidence>
<dbReference type="SUPFAM" id="SSF50800">
    <property type="entry name" value="PK beta-barrel domain-like"/>
    <property type="match status" value="1"/>
</dbReference>
<dbReference type="PRINTS" id="PR00409">
    <property type="entry name" value="PHDIOXRDTASE"/>
</dbReference>
<name>A0A941IGH0_9ACTN</name>
<dbReference type="CDD" id="cd06184">
    <property type="entry name" value="flavohem_like_fad_nad_binding"/>
    <property type="match status" value="1"/>
</dbReference>
<keyword evidence="14" id="KW-0520">NAD</keyword>
<dbReference type="InterPro" id="IPR017938">
    <property type="entry name" value="Riboflavin_synthase-like_b-brl"/>
</dbReference>
<evidence type="ECO:0000313" key="22">
    <source>
        <dbReference type="Proteomes" id="UP000676325"/>
    </source>
</evidence>
<evidence type="ECO:0000256" key="13">
    <source>
        <dbReference type="ARBA" id="ARBA00023014"/>
    </source>
</evidence>
<dbReference type="InterPro" id="IPR005302">
    <property type="entry name" value="MoCF_Sase_C"/>
</dbReference>
<accession>A0A941IGH0</accession>
<dbReference type="RefSeq" id="WP_212517276.1">
    <property type="nucleotide sequence ID" value="NZ_JAGSOH010000013.1"/>
</dbReference>
<proteinExistence type="inferred from homology"/>
<evidence type="ECO:0000256" key="5">
    <source>
        <dbReference type="ARBA" id="ARBA00022617"/>
    </source>
</evidence>
<evidence type="ECO:0000256" key="2">
    <source>
        <dbReference type="ARBA" id="ARBA00001974"/>
    </source>
</evidence>
<evidence type="ECO:0000313" key="21">
    <source>
        <dbReference type="EMBL" id="MBR7826124.1"/>
    </source>
</evidence>
<comment type="similarity">
    <text evidence="3">In the C-terminal section; belongs to the flavoprotein pyridine nucleotide cytochrome reductase family.</text>
</comment>
<evidence type="ECO:0000259" key="20">
    <source>
        <dbReference type="PROSITE" id="PS51384"/>
    </source>
</evidence>
<evidence type="ECO:0000256" key="6">
    <source>
        <dbReference type="ARBA" id="ARBA00022630"/>
    </source>
</evidence>
<dbReference type="InterPro" id="IPR001433">
    <property type="entry name" value="OxRdtase_FAD/NAD-bd"/>
</dbReference>
<evidence type="ECO:0000256" key="12">
    <source>
        <dbReference type="ARBA" id="ARBA00023004"/>
    </source>
</evidence>
<evidence type="ECO:0000256" key="4">
    <source>
        <dbReference type="ARBA" id="ARBA00012229"/>
    </source>
</evidence>
<organism evidence="21 22">
    <name type="scientific">Actinospica acidithermotolerans</name>
    <dbReference type="NCBI Taxonomy" id="2828514"/>
    <lineage>
        <taxon>Bacteria</taxon>
        <taxon>Bacillati</taxon>
        <taxon>Actinomycetota</taxon>
        <taxon>Actinomycetes</taxon>
        <taxon>Catenulisporales</taxon>
        <taxon>Actinospicaceae</taxon>
        <taxon>Actinospica</taxon>
    </lineage>
</organism>
<dbReference type="InterPro" id="IPR036010">
    <property type="entry name" value="2Fe-2S_ferredoxin-like_sf"/>
</dbReference>
<feature type="domain" description="MOSC" evidence="19">
    <location>
        <begin position="29"/>
        <end position="164"/>
    </location>
</feature>
<dbReference type="InterPro" id="IPR052353">
    <property type="entry name" value="Benzoxazolinone_Detox_Enz"/>
</dbReference>
<dbReference type="FunFam" id="3.40.50.80:FF:000010">
    <property type="entry name" value="Flavohemoprotein"/>
    <property type="match status" value="1"/>
</dbReference>
<keyword evidence="6" id="KW-0285">Flavoprotein</keyword>
<dbReference type="PROSITE" id="PS51340">
    <property type="entry name" value="MOSC"/>
    <property type="match status" value="1"/>
</dbReference>
<evidence type="ECO:0000256" key="7">
    <source>
        <dbReference type="ARBA" id="ARBA00022714"/>
    </source>
</evidence>
<feature type="domain" description="2Fe-2S ferredoxin-type" evidence="18">
    <location>
        <begin position="507"/>
        <end position="589"/>
    </location>
</feature>
<comment type="catalytic activity">
    <reaction evidence="15">
        <text>2 nitric oxide + NADH + 2 O2 = 2 nitrate + NAD(+) + H(+)</text>
        <dbReference type="Rhea" id="RHEA:19469"/>
        <dbReference type="ChEBI" id="CHEBI:15378"/>
        <dbReference type="ChEBI" id="CHEBI:15379"/>
        <dbReference type="ChEBI" id="CHEBI:16480"/>
        <dbReference type="ChEBI" id="CHEBI:17632"/>
        <dbReference type="ChEBI" id="CHEBI:57540"/>
        <dbReference type="ChEBI" id="CHEBI:57945"/>
        <dbReference type="EC" id="1.14.12.17"/>
    </reaction>
</comment>
<comment type="cofactor">
    <cofactor evidence="2">
        <name>FAD</name>
        <dbReference type="ChEBI" id="CHEBI:57692"/>
    </cofactor>
</comment>
<evidence type="ECO:0000256" key="3">
    <source>
        <dbReference type="ARBA" id="ARBA00006401"/>
    </source>
</evidence>
<dbReference type="GO" id="GO:0051537">
    <property type="term" value="F:2 iron, 2 sulfur cluster binding"/>
    <property type="evidence" value="ECO:0007669"/>
    <property type="project" value="UniProtKB-KW"/>
</dbReference>
<evidence type="ECO:0000259" key="19">
    <source>
        <dbReference type="PROSITE" id="PS51340"/>
    </source>
</evidence>
<feature type="region of interest" description="Disordered" evidence="17">
    <location>
        <begin position="484"/>
        <end position="506"/>
    </location>
</feature>
<evidence type="ECO:0000256" key="15">
    <source>
        <dbReference type="ARBA" id="ARBA00048649"/>
    </source>
</evidence>
<keyword evidence="10" id="KW-0521">NADP</keyword>
<evidence type="ECO:0000256" key="1">
    <source>
        <dbReference type="ARBA" id="ARBA00001970"/>
    </source>
</evidence>
<dbReference type="SUPFAM" id="SSF54292">
    <property type="entry name" value="2Fe-2S ferredoxin-like"/>
    <property type="match status" value="1"/>
</dbReference>
<comment type="cofactor">
    <cofactor evidence="1">
        <name>heme b</name>
        <dbReference type="ChEBI" id="CHEBI:60344"/>
    </cofactor>
</comment>
<dbReference type="Pfam" id="PF03475">
    <property type="entry name" value="YiiM_3-alpha"/>
    <property type="match status" value="1"/>
</dbReference>
<dbReference type="PANTHER" id="PTHR30212:SF2">
    <property type="entry name" value="PROTEIN YIIM"/>
    <property type="match status" value="1"/>
</dbReference>
<dbReference type="SUPFAM" id="SSF63380">
    <property type="entry name" value="Riboflavin synthase domain-like"/>
    <property type="match status" value="1"/>
</dbReference>
<dbReference type="InterPro" id="IPR001041">
    <property type="entry name" value="2Fe-2S_ferredoxin-type"/>
</dbReference>
<keyword evidence="7" id="KW-0001">2Fe-2S</keyword>
<dbReference type="InterPro" id="IPR039261">
    <property type="entry name" value="FNR_nucleotide-bd"/>
</dbReference>
<evidence type="ECO:0000259" key="18">
    <source>
        <dbReference type="PROSITE" id="PS51085"/>
    </source>
</evidence>
<gene>
    <name evidence="21" type="ORF">KDK95_07405</name>
</gene>
<keyword evidence="8" id="KW-0479">Metal-binding</keyword>
<dbReference type="GO" id="GO:0030170">
    <property type="term" value="F:pyridoxal phosphate binding"/>
    <property type="evidence" value="ECO:0007669"/>
    <property type="project" value="InterPro"/>
</dbReference>
<dbReference type="Gene3D" id="3.10.20.30">
    <property type="match status" value="1"/>
</dbReference>
<feature type="domain" description="FAD-binding FR-type" evidence="20">
    <location>
        <begin position="237"/>
        <end position="342"/>
    </location>
</feature>
<dbReference type="Pfam" id="PF00111">
    <property type="entry name" value="Fer2"/>
    <property type="match status" value="1"/>
</dbReference>
<evidence type="ECO:0000256" key="9">
    <source>
        <dbReference type="ARBA" id="ARBA00022827"/>
    </source>
</evidence>
<protein>
    <recommendedName>
        <fullName evidence="4">nitric oxide dioxygenase</fullName>
        <ecNumber evidence="4">1.14.12.17</ecNumber>
    </recommendedName>
</protein>
<dbReference type="SUPFAM" id="SSF52343">
    <property type="entry name" value="Ferredoxin reductase-like, C-terminal NADP-linked domain"/>
    <property type="match status" value="1"/>
</dbReference>
<dbReference type="GO" id="GO:0008941">
    <property type="term" value="F:nitric oxide dioxygenase NAD(P)H activity"/>
    <property type="evidence" value="ECO:0007669"/>
    <property type="project" value="UniProtKB-EC"/>
</dbReference>
<evidence type="ECO:0000256" key="17">
    <source>
        <dbReference type="SAM" id="MobiDB-lite"/>
    </source>
</evidence>
<evidence type="ECO:0000256" key="10">
    <source>
        <dbReference type="ARBA" id="ARBA00022857"/>
    </source>
</evidence>
<dbReference type="Pfam" id="PF00970">
    <property type="entry name" value="FAD_binding_6"/>
    <property type="match status" value="1"/>
</dbReference>
<keyword evidence="12" id="KW-0408">Iron</keyword>
<dbReference type="Gene3D" id="2.40.33.20">
    <property type="entry name" value="PK beta-barrel domain-like"/>
    <property type="match status" value="1"/>
</dbReference>
<dbReference type="InterPro" id="IPR017927">
    <property type="entry name" value="FAD-bd_FR_type"/>
</dbReference>
<keyword evidence="11" id="KW-0560">Oxidoreductase</keyword>